<reference evidence="1 2" key="1">
    <citation type="submission" date="2022-03" db="EMBL/GenBank/DDBJ databases">
        <authorList>
            <person name="Koch H."/>
        </authorList>
    </citation>
    <scope>NUCLEOTIDE SEQUENCE [LARGE SCALE GENOMIC DNA]</scope>
    <source>
        <strain evidence="1 2">G1</strain>
    </source>
</reference>
<protein>
    <submittedName>
        <fullName evidence="1">Uncharacterized protein</fullName>
    </submittedName>
</protein>
<evidence type="ECO:0000313" key="1">
    <source>
        <dbReference type="EMBL" id="CAH2030753.1"/>
    </source>
</evidence>
<proteinExistence type="predicted"/>
<accession>A0ABM9D682</accession>
<keyword evidence="2" id="KW-1185">Reference proteome</keyword>
<gene>
    <name evidence="1" type="ORF">GEAMG1_0939</name>
</gene>
<organism evidence="1 2">
    <name type="scientific">Trichlorobacter ammonificans</name>
    <dbReference type="NCBI Taxonomy" id="2916410"/>
    <lineage>
        <taxon>Bacteria</taxon>
        <taxon>Pseudomonadati</taxon>
        <taxon>Thermodesulfobacteriota</taxon>
        <taxon>Desulfuromonadia</taxon>
        <taxon>Geobacterales</taxon>
        <taxon>Geobacteraceae</taxon>
        <taxon>Trichlorobacter</taxon>
    </lineage>
</organism>
<name>A0ABM9D682_9BACT</name>
<dbReference type="Proteomes" id="UP001295463">
    <property type="component" value="Chromosome"/>
</dbReference>
<sequence>MGRALLQVNTPFMMPFLFQSTPALWDGRFGRGGSSA</sequence>
<evidence type="ECO:0000313" key="2">
    <source>
        <dbReference type="Proteomes" id="UP001295463"/>
    </source>
</evidence>
<dbReference type="EMBL" id="OW150024">
    <property type="protein sequence ID" value="CAH2030753.1"/>
    <property type="molecule type" value="Genomic_DNA"/>
</dbReference>